<dbReference type="NCBIfam" id="TIGR03082">
    <property type="entry name" value="Gneg_AbrB_dup"/>
    <property type="match status" value="2"/>
</dbReference>
<evidence type="ECO:0000313" key="3">
    <source>
        <dbReference type="Proteomes" id="UP000644699"/>
    </source>
</evidence>
<organism evidence="2 3">
    <name type="scientific">Aureimonas endophytica</name>
    <dbReference type="NCBI Taxonomy" id="2027858"/>
    <lineage>
        <taxon>Bacteria</taxon>
        <taxon>Pseudomonadati</taxon>
        <taxon>Pseudomonadota</taxon>
        <taxon>Alphaproteobacteria</taxon>
        <taxon>Hyphomicrobiales</taxon>
        <taxon>Aurantimonadaceae</taxon>
        <taxon>Aureimonas</taxon>
    </lineage>
</organism>
<dbReference type="Proteomes" id="UP000644699">
    <property type="component" value="Unassembled WGS sequence"/>
</dbReference>
<name>A0A916ZSZ8_9HYPH</name>
<reference evidence="2" key="1">
    <citation type="journal article" date="2014" name="Int. J. Syst. Evol. Microbiol.">
        <title>Complete genome sequence of Corynebacterium casei LMG S-19264T (=DSM 44701T), isolated from a smear-ripened cheese.</title>
        <authorList>
            <consortium name="US DOE Joint Genome Institute (JGI-PGF)"/>
            <person name="Walter F."/>
            <person name="Albersmeier A."/>
            <person name="Kalinowski J."/>
            <person name="Ruckert C."/>
        </authorList>
    </citation>
    <scope>NUCLEOTIDE SEQUENCE</scope>
    <source>
        <strain evidence="2">CGMCC 1.15367</strain>
    </source>
</reference>
<feature type="transmembrane region" description="Helical" evidence="1">
    <location>
        <begin position="15"/>
        <end position="40"/>
    </location>
</feature>
<feature type="transmembrane region" description="Helical" evidence="1">
    <location>
        <begin position="147"/>
        <end position="170"/>
    </location>
</feature>
<dbReference type="PANTHER" id="PTHR38457">
    <property type="entry name" value="REGULATOR ABRB-RELATED"/>
    <property type="match status" value="1"/>
</dbReference>
<proteinExistence type="predicted"/>
<dbReference type="Pfam" id="PF05145">
    <property type="entry name" value="AbrB"/>
    <property type="match status" value="1"/>
</dbReference>
<comment type="caution">
    <text evidence="2">The sequence shown here is derived from an EMBL/GenBank/DDBJ whole genome shotgun (WGS) entry which is preliminary data.</text>
</comment>
<keyword evidence="1" id="KW-0812">Transmembrane</keyword>
<keyword evidence="2" id="KW-0560">Oxidoreductase</keyword>
<dbReference type="PANTHER" id="PTHR38457:SF1">
    <property type="entry name" value="REGULATOR ABRB-RELATED"/>
    <property type="match status" value="1"/>
</dbReference>
<accession>A0A916ZSZ8</accession>
<feature type="transmembrane region" description="Helical" evidence="1">
    <location>
        <begin position="61"/>
        <end position="84"/>
    </location>
</feature>
<protein>
    <submittedName>
        <fullName evidence="2">Ammonia monooxygenase</fullName>
    </submittedName>
</protein>
<dbReference type="RefSeq" id="WP_188910074.1">
    <property type="nucleotide sequence ID" value="NZ_BMIQ01000004.1"/>
</dbReference>
<keyword evidence="1" id="KW-0472">Membrane</keyword>
<feature type="transmembrane region" description="Helical" evidence="1">
    <location>
        <begin position="90"/>
        <end position="111"/>
    </location>
</feature>
<feature type="transmembrane region" description="Helical" evidence="1">
    <location>
        <begin position="331"/>
        <end position="349"/>
    </location>
</feature>
<dbReference type="GO" id="GO:0010468">
    <property type="term" value="P:regulation of gene expression"/>
    <property type="evidence" value="ECO:0007669"/>
    <property type="project" value="InterPro"/>
</dbReference>
<evidence type="ECO:0000313" key="2">
    <source>
        <dbReference type="EMBL" id="GGE10061.1"/>
    </source>
</evidence>
<dbReference type="PIRSF" id="PIRSF038991">
    <property type="entry name" value="Protein_AbrB"/>
    <property type="match status" value="1"/>
</dbReference>
<keyword evidence="2" id="KW-0503">Monooxygenase</keyword>
<dbReference type="EMBL" id="BMIQ01000004">
    <property type="protein sequence ID" value="GGE10061.1"/>
    <property type="molecule type" value="Genomic_DNA"/>
</dbReference>
<feature type="transmembrane region" description="Helical" evidence="1">
    <location>
        <begin position="190"/>
        <end position="208"/>
    </location>
</feature>
<evidence type="ECO:0000256" key="1">
    <source>
        <dbReference type="SAM" id="Phobius"/>
    </source>
</evidence>
<dbReference type="InterPro" id="IPR007820">
    <property type="entry name" value="AbrB_fam"/>
</dbReference>
<dbReference type="GO" id="GO:0004497">
    <property type="term" value="F:monooxygenase activity"/>
    <property type="evidence" value="ECO:0007669"/>
    <property type="project" value="UniProtKB-KW"/>
</dbReference>
<sequence length="366" mass="37536">MTASPEASPSPLRPWLLLLVLSGVFVALLELVGLPAALLLGPMLAGIIVSARGGRLRIPDLPFAGAQALVGCLIASSINAGILRTIAEDWPLFCAVTASTVLVSAVIGSVLSRLQVLPGTVAVWGSSPGAASAMVIMAQAYGADARLVAVMTYTRVVCVAVVASLLSLLFAGRAPAAEGMALADPGFDPARLSLVLAVALAGAVAGRLARIPAGALLGPIALGAALNIAGLFDPHPPQLVLGLAYALVGWRLGLNFTRETLAAAGKAMPRILLAMLILIAFCGGLAMLLVRFAGIDPVTAYLATSPGGMDSVAIIAASSNVDRPFVMALQALRFLVVLVTGPTVARFVANRHLARERQRSAERPRD</sequence>
<dbReference type="InterPro" id="IPR017516">
    <property type="entry name" value="AbrB_dup"/>
</dbReference>
<keyword evidence="1" id="KW-1133">Transmembrane helix</keyword>
<reference evidence="2" key="2">
    <citation type="submission" date="2020-09" db="EMBL/GenBank/DDBJ databases">
        <authorList>
            <person name="Sun Q."/>
            <person name="Zhou Y."/>
        </authorList>
    </citation>
    <scope>NUCLEOTIDE SEQUENCE</scope>
    <source>
        <strain evidence="2">CGMCC 1.15367</strain>
    </source>
</reference>
<dbReference type="AlphaFoldDB" id="A0A916ZSZ8"/>
<gene>
    <name evidence="2" type="ORF">GCM10011390_31400</name>
</gene>
<dbReference type="GO" id="GO:0016020">
    <property type="term" value="C:membrane"/>
    <property type="evidence" value="ECO:0007669"/>
    <property type="project" value="InterPro"/>
</dbReference>
<feature type="transmembrane region" description="Helical" evidence="1">
    <location>
        <begin position="215"/>
        <end position="232"/>
    </location>
</feature>
<keyword evidence="3" id="KW-1185">Reference proteome</keyword>
<feature type="transmembrane region" description="Helical" evidence="1">
    <location>
        <begin position="269"/>
        <end position="293"/>
    </location>
</feature>
<feature type="transmembrane region" description="Helical" evidence="1">
    <location>
        <begin position="238"/>
        <end position="257"/>
    </location>
</feature>